<evidence type="ECO:0000313" key="4">
    <source>
        <dbReference type="Proteomes" id="UP000279236"/>
    </source>
</evidence>
<name>A0A427XMY9_9TREE</name>
<accession>A0A427XMY9</accession>
<sequence length="193" mass="20758">MLFTKLLPLASLFIATAAADSFNDGGHKPLGGFKKVPILCKGLKTEDNGCTRYTQGFDITGVVTTLELSFPDVKNVCDCIQECLNRPGTCANYVFDFHDADAIKSGHRTCILYSNFNLPSDVTVVFAPDDPQNMNIQTLEDNPQAGGPVPQAFTDDQGTVPDDGAFSGWQTEMSSVEDASASQGSKTMLEVFS</sequence>
<dbReference type="AlphaFoldDB" id="A0A427XMY9"/>
<dbReference type="OrthoDB" id="3899536at2759"/>
<evidence type="ECO:0000313" key="3">
    <source>
        <dbReference type="EMBL" id="RSH80230.1"/>
    </source>
</evidence>
<comment type="caution">
    <text evidence="3">The sequence shown here is derived from an EMBL/GenBank/DDBJ whole genome shotgun (WGS) entry which is preliminary data.</text>
</comment>
<dbReference type="RefSeq" id="XP_028475177.1">
    <property type="nucleotide sequence ID" value="XM_028624105.1"/>
</dbReference>
<gene>
    <name evidence="3" type="ORF">EHS24_008803</name>
</gene>
<evidence type="ECO:0008006" key="5">
    <source>
        <dbReference type="Google" id="ProtNLM"/>
    </source>
</evidence>
<dbReference type="Proteomes" id="UP000279236">
    <property type="component" value="Unassembled WGS sequence"/>
</dbReference>
<protein>
    <recommendedName>
        <fullName evidence="5">Apple domain-containing protein</fullName>
    </recommendedName>
</protein>
<keyword evidence="2" id="KW-0732">Signal</keyword>
<evidence type="ECO:0000256" key="1">
    <source>
        <dbReference type="SAM" id="MobiDB-lite"/>
    </source>
</evidence>
<evidence type="ECO:0000256" key="2">
    <source>
        <dbReference type="SAM" id="SignalP"/>
    </source>
</evidence>
<dbReference type="GeneID" id="39593346"/>
<feature type="signal peptide" evidence="2">
    <location>
        <begin position="1"/>
        <end position="19"/>
    </location>
</feature>
<proteinExistence type="predicted"/>
<organism evidence="3 4">
    <name type="scientific">Apiotrichum porosum</name>
    <dbReference type="NCBI Taxonomy" id="105984"/>
    <lineage>
        <taxon>Eukaryota</taxon>
        <taxon>Fungi</taxon>
        <taxon>Dikarya</taxon>
        <taxon>Basidiomycota</taxon>
        <taxon>Agaricomycotina</taxon>
        <taxon>Tremellomycetes</taxon>
        <taxon>Trichosporonales</taxon>
        <taxon>Trichosporonaceae</taxon>
        <taxon>Apiotrichum</taxon>
    </lineage>
</organism>
<keyword evidence="4" id="KW-1185">Reference proteome</keyword>
<dbReference type="EMBL" id="RSCE01000008">
    <property type="protein sequence ID" value="RSH80230.1"/>
    <property type="molecule type" value="Genomic_DNA"/>
</dbReference>
<feature type="region of interest" description="Disordered" evidence="1">
    <location>
        <begin position="142"/>
        <end position="193"/>
    </location>
</feature>
<reference evidence="3 4" key="1">
    <citation type="submission" date="2018-11" db="EMBL/GenBank/DDBJ databases">
        <title>Genome sequence of Apiotrichum porosum DSM 27194.</title>
        <authorList>
            <person name="Aliyu H."/>
            <person name="Gorte O."/>
            <person name="Ochsenreither K."/>
        </authorList>
    </citation>
    <scope>NUCLEOTIDE SEQUENCE [LARGE SCALE GENOMIC DNA]</scope>
    <source>
        <strain evidence="3 4">DSM 27194</strain>
    </source>
</reference>
<feature type="chain" id="PRO_5019032591" description="Apple domain-containing protein" evidence="2">
    <location>
        <begin position="20"/>
        <end position="193"/>
    </location>
</feature>